<protein>
    <submittedName>
        <fullName evidence="1">Uncharacterized protein</fullName>
    </submittedName>
</protein>
<dbReference type="Proteomes" id="UP000317977">
    <property type="component" value="Unassembled WGS sequence"/>
</dbReference>
<dbReference type="AlphaFoldDB" id="A0A5C6FDR5"/>
<reference evidence="1 2" key="1">
    <citation type="submission" date="2019-02" db="EMBL/GenBank/DDBJ databases">
        <title>Deep-cultivation of Planctomycetes and their phenomic and genomic characterization uncovers novel biology.</title>
        <authorList>
            <person name="Wiegand S."/>
            <person name="Jogler M."/>
            <person name="Boedeker C."/>
            <person name="Pinto D."/>
            <person name="Vollmers J."/>
            <person name="Rivas-Marin E."/>
            <person name="Kohn T."/>
            <person name="Peeters S.H."/>
            <person name="Heuer A."/>
            <person name="Rast P."/>
            <person name="Oberbeckmann S."/>
            <person name="Bunk B."/>
            <person name="Jeske O."/>
            <person name="Meyerdierks A."/>
            <person name="Storesund J.E."/>
            <person name="Kallscheuer N."/>
            <person name="Luecker S."/>
            <person name="Lage O.M."/>
            <person name="Pohl T."/>
            <person name="Merkel B.J."/>
            <person name="Hornburger P."/>
            <person name="Mueller R.-W."/>
            <person name="Bruemmer F."/>
            <person name="Labrenz M."/>
            <person name="Spormann A.M."/>
            <person name="Op Den Camp H."/>
            <person name="Overmann J."/>
            <person name="Amann R."/>
            <person name="Jetten M.S.M."/>
            <person name="Mascher T."/>
            <person name="Medema M.H."/>
            <person name="Devos D.P."/>
            <person name="Kaster A.-K."/>
            <person name="Ovreas L."/>
            <person name="Rohde M."/>
            <person name="Galperin M.Y."/>
            <person name="Jogler C."/>
        </authorList>
    </citation>
    <scope>NUCLEOTIDE SEQUENCE [LARGE SCALE GENOMIC DNA]</scope>
    <source>
        <strain evidence="1 2">Poly59</strain>
    </source>
</reference>
<evidence type="ECO:0000313" key="1">
    <source>
        <dbReference type="EMBL" id="TWU57769.1"/>
    </source>
</evidence>
<name>A0A5C6FDR5_9BACT</name>
<gene>
    <name evidence="1" type="ORF">Poly59_06780</name>
</gene>
<accession>A0A5C6FDR5</accession>
<organism evidence="1 2">
    <name type="scientific">Rubripirellula reticaptiva</name>
    <dbReference type="NCBI Taxonomy" id="2528013"/>
    <lineage>
        <taxon>Bacteria</taxon>
        <taxon>Pseudomonadati</taxon>
        <taxon>Planctomycetota</taxon>
        <taxon>Planctomycetia</taxon>
        <taxon>Pirellulales</taxon>
        <taxon>Pirellulaceae</taxon>
        <taxon>Rubripirellula</taxon>
    </lineage>
</organism>
<sequence>MGGIGVAICIIGAVCHIPDSLFGMLLPRPLGVTKVFESMHLVLIGGIEMLLKAFKGQPVRCRVTPKNAELSAS</sequence>
<dbReference type="EMBL" id="SJPX01000001">
    <property type="protein sequence ID" value="TWU57769.1"/>
    <property type="molecule type" value="Genomic_DNA"/>
</dbReference>
<comment type="caution">
    <text evidence="1">The sequence shown here is derived from an EMBL/GenBank/DDBJ whole genome shotgun (WGS) entry which is preliminary data.</text>
</comment>
<proteinExistence type="predicted"/>
<keyword evidence="2" id="KW-1185">Reference proteome</keyword>
<evidence type="ECO:0000313" key="2">
    <source>
        <dbReference type="Proteomes" id="UP000317977"/>
    </source>
</evidence>